<dbReference type="GO" id="GO:0019843">
    <property type="term" value="F:rRNA binding"/>
    <property type="evidence" value="ECO:0007669"/>
    <property type="project" value="UniProtKB-KW"/>
</dbReference>
<evidence type="ECO:0000256" key="4">
    <source>
        <dbReference type="ARBA" id="ARBA00022980"/>
    </source>
</evidence>
<keyword evidence="3 7" id="KW-0694">RNA-binding</keyword>
<dbReference type="Pfam" id="PF01479">
    <property type="entry name" value="S4"/>
    <property type="match status" value="1"/>
</dbReference>
<evidence type="ECO:0000256" key="2">
    <source>
        <dbReference type="ARBA" id="ARBA00022730"/>
    </source>
</evidence>
<comment type="similarity">
    <text evidence="1">Belongs to the universal ribosomal protein uS4 family.</text>
</comment>
<accession>A0A1G2HG37</accession>
<dbReference type="EMBL" id="MHOJ01000042">
    <property type="protein sequence ID" value="OGZ61452.1"/>
    <property type="molecule type" value="Genomic_DNA"/>
</dbReference>
<gene>
    <name evidence="10" type="ORF">A3H51_03090</name>
</gene>
<dbReference type="SMART" id="SM00363">
    <property type="entry name" value="S4"/>
    <property type="match status" value="1"/>
</dbReference>
<dbReference type="GO" id="GO:0003735">
    <property type="term" value="F:structural constituent of ribosome"/>
    <property type="evidence" value="ECO:0007669"/>
    <property type="project" value="TreeGrafter"/>
</dbReference>
<dbReference type="InterPro" id="IPR001912">
    <property type="entry name" value="Ribosomal_uS4_N"/>
</dbReference>
<evidence type="ECO:0000313" key="10">
    <source>
        <dbReference type="EMBL" id="OGZ61452.1"/>
    </source>
</evidence>
<dbReference type="PANTHER" id="PTHR11831">
    <property type="entry name" value="30S 40S RIBOSOMAL PROTEIN"/>
    <property type="match status" value="1"/>
</dbReference>
<dbReference type="Gene3D" id="3.10.290.10">
    <property type="entry name" value="RNA-binding S4 domain"/>
    <property type="match status" value="1"/>
</dbReference>
<dbReference type="GO" id="GO:0042274">
    <property type="term" value="P:ribosomal small subunit biogenesis"/>
    <property type="evidence" value="ECO:0007669"/>
    <property type="project" value="TreeGrafter"/>
</dbReference>
<evidence type="ECO:0000256" key="6">
    <source>
        <dbReference type="ARBA" id="ARBA00035254"/>
    </source>
</evidence>
<feature type="domain" description="RNA-binding S4" evidence="8">
    <location>
        <begin position="51"/>
        <end position="114"/>
    </location>
</feature>
<evidence type="ECO:0000259" key="9">
    <source>
        <dbReference type="SMART" id="SM01390"/>
    </source>
</evidence>
<dbReference type="PROSITE" id="PS50889">
    <property type="entry name" value="S4"/>
    <property type="match status" value="1"/>
</dbReference>
<dbReference type="NCBIfam" id="NF003717">
    <property type="entry name" value="PRK05327.1"/>
    <property type="match status" value="1"/>
</dbReference>
<dbReference type="AlphaFoldDB" id="A0A1G2HG37"/>
<dbReference type="Pfam" id="PF00163">
    <property type="entry name" value="Ribosomal_S4"/>
    <property type="match status" value="1"/>
</dbReference>
<proteinExistence type="inferred from homology"/>
<dbReference type="InterPro" id="IPR002942">
    <property type="entry name" value="S4_RNA-bd"/>
</dbReference>
<keyword evidence="2" id="KW-0699">rRNA-binding</keyword>
<dbReference type="SUPFAM" id="SSF55174">
    <property type="entry name" value="Alpha-L RNA-binding motif"/>
    <property type="match status" value="1"/>
</dbReference>
<dbReference type="SMART" id="SM01390">
    <property type="entry name" value="Ribosomal_S4"/>
    <property type="match status" value="1"/>
</dbReference>
<dbReference type="InterPro" id="IPR022801">
    <property type="entry name" value="Ribosomal_uS4"/>
</dbReference>
<keyword evidence="5" id="KW-0687">Ribonucleoprotein</keyword>
<dbReference type="InterPro" id="IPR036986">
    <property type="entry name" value="S4_RNA-bd_sf"/>
</dbReference>
<evidence type="ECO:0000256" key="5">
    <source>
        <dbReference type="ARBA" id="ARBA00023274"/>
    </source>
</evidence>
<comment type="caution">
    <text evidence="10">The sequence shown here is derived from an EMBL/GenBank/DDBJ whole genome shotgun (WGS) entry which is preliminary data.</text>
</comment>
<dbReference type="STRING" id="1802164.A3H51_03090"/>
<evidence type="ECO:0000256" key="7">
    <source>
        <dbReference type="PROSITE-ProRule" id="PRU00182"/>
    </source>
</evidence>
<reference evidence="10 11" key="1">
    <citation type="journal article" date="2016" name="Nat. Commun.">
        <title>Thousands of microbial genomes shed light on interconnected biogeochemical processes in an aquifer system.</title>
        <authorList>
            <person name="Anantharaman K."/>
            <person name="Brown C.T."/>
            <person name="Hug L.A."/>
            <person name="Sharon I."/>
            <person name="Castelle C.J."/>
            <person name="Probst A.J."/>
            <person name="Thomas B.C."/>
            <person name="Singh A."/>
            <person name="Wilkins M.J."/>
            <person name="Karaoz U."/>
            <person name="Brodie E.L."/>
            <person name="Williams K.H."/>
            <person name="Hubbard S.S."/>
            <person name="Banfield J.F."/>
        </authorList>
    </citation>
    <scope>NUCLEOTIDE SEQUENCE [LARGE SCALE GENOMIC DNA]</scope>
</reference>
<dbReference type="Proteomes" id="UP000178509">
    <property type="component" value="Unassembled WGS sequence"/>
</dbReference>
<dbReference type="PANTHER" id="PTHR11831:SF4">
    <property type="entry name" value="SMALL RIBOSOMAL SUBUNIT PROTEIN US4M"/>
    <property type="match status" value="1"/>
</dbReference>
<dbReference type="CDD" id="cd00165">
    <property type="entry name" value="S4"/>
    <property type="match status" value="1"/>
</dbReference>
<evidence type="ECO:0000256" key="1">
    <source>
        <dbReference type="ARBA" id="ARBA00007465"/>
    </source>
</evidence>
<dbReference type="Gene3D" id="1.10.1050.10">
    <property type="entry name" value="Ribosomal Protein S4 Delta 41, Chain A, domain 1"/>
    <property type="match status" value="1"/>
</dbReference>
<sequence>MAKSTTTKSEYGLQLAEKQKIKREYGLRERQFKNYFSKGKSPDNIFVLLERRLDSIIFGAGFTPTRRAARQMVSHGHVLVDGRKVTVPSFNIIQKNIINIKEGSNQKGMFADLEFRTKNYDPPSWLSVDKKKLEVKLKGEPSIKEQVQPFNLQTVIEFYSR</sequence>
<evidence type="ECO:0000256" key="3">
    <source>
        <dbReference type="ARBA" id="ARBA00022884"/>
    </source>
</evidence>
<name>A0A1G2HG37_9BACT</name>
<evidence type="ECO:0000313" key="11">
    <source>
        <dbReference type="Proteomes" id="UP000178509"/>
    </source>
</evidence>
<dbReference type="GO" id="GO:0015935">
    <property type="term" value="C:small ribosomal subunit"/>
    <property type="evidence" value="ECO:0007669"/>
    <property type="project" value="TreeGrafter"/>
</dbReference>
<feature type="domain" description="Small ribosomal subunit protein uS4 N-terminal" evidence="9">
    <location>
        <begin position="3"/>
        <end position="50"/>
    </location>
</feature>
<protein>
    <recommendedName>
        <fullName evidence="6">Small ribosomal subunit protein uS4</fullName>
    </recommendedName>
</protein>
<organism evidence="10 11">
    <name type="scientific">Candidatus Spechtbacteria bacterium RIFCSPLOWO2_02_FULL_38_8</name>
    <dbReference type="NCBI Taxonomy" id="1802164"/>
    <lineage>
        <taxon>Bacteria</taxon>
        <taxon>Candidatus Spechtiibacteriota</taxon>
    </lineage>
</organism>
<evidence type="ECO:0000259" key="8">
    <source>
        <dbReference type="SMART" id="SM00363"/>
    </source>
</evidence>
<keyword evidence="4" id="KW-0689">Ribosomal protein</keyword>
<dbReference type="FunFam" id="3.10.290.10:FF:000001">
    <property type="entry name" value="30S ribosomal protein S4"/>
    <property type="match status" value="1"/>
</dbReference>